<dbReference type="SMART" id="SM00267">
    <property type="entry name" value="GGDEF"/>
    <property type="match status" value="1"/>
</dbReference>
<dbReference type="EC" id="2.7.7.65" evidence="1"/>
<dbReference type="GO" id="GO:0052621">
    <property type="term" value="F:diguanylate cyclase activity"/>
    <property type="evidence" value="ECO:0007669"/>
    <property type="project" value="UniProtKB-EC"/>
</dbReference>
<evidence type="ECO:0000256" key="2">
    <source>
        <dbReference type="ARBA" id="ARBA00034247"/>
    </source>
</evidence>
<feature type="domain" description="GGDEF" evidence="4">
    <location>
        <begin position="225"/>
        <end position="359"/>
    </location>
</feature>
<dbReference type="EMBL" id="FUYM01000006">
    <property type="protein sequence ID" value="SKB78819.1"/>
    <property type="molecule type" value="Genomic_DNA"/>
</dbReference>
<keyword evidence="6" id="KW-1185">Reference proteome</keyword>
<dbReference type="InterPro" id="IPR050469">
    <property type="entry name" value="Diguanylate_Cyclase"/>
</dbReference>
<sequence>MYRISRYPDPEIRGVAVKEERIAEKSAARAEWRRLYDMIGKLLFDHGLEPSPANFELCHRYLSGRDAALNATIDRAIAKDGGLTDAVAGTIATRLDPGLSTDELSRMALEAQGYLEQMTTILARSGEDARDYGEALAHEAEGLEADGSPALAVKKLVGLTRTMIDKAQAAEEDLRRTEQQMNAMREDLAAAHRKANSDPLTGLPNRRALDQHLRGAFENARRAASPLALAICDIDHFKQFNDTHGHQIGDEVIKFVASSLGRVASGDVFVARYGGEEFVMVFERGAAAKAMATLDKIRAAIAARELKVTHTGQSLGRLSFSGGLAALDLQDSPGSILKRADAALYRAKQNGRNRIHAAE</sequence>
<dbReference type="PROSITE" id="PS50887">
    <property type="entry name" value="GGDEF"/>
    <property type="match status" value="1"/>
</dbReference>
<dbReference type="STRING" id="439228.SAMN06295920_106170"/>
<dbReference type="Pfam" id="PF00990">
    <property type="entry name" value="GGDEF"/>
    <property type="match status" value="1"/>
</dbReference>
<protein>
    <recommendedName>
        <fullName evidence="1">diguanylate cyclase</fullName>
        <ecNumber evidence="1">2.7.7.65</ecNumber>
    </recommendedName>
</protein>
<dbReference type="NCBIfam" id="TIGR00254">
    <property type="entry name" value="GGDEF"/>
    <property type="match status" value="1"/>
</dbReference>
<dbReference type="GO" id="GO:0005886">
    <property type="term" value="C:plasma membrane"/>
    <property type="evidence" value="ECO:0007669"/>
    <property type="project" value="TreeGrafter"/>
</dbReference>
<accession>A0A1T5E4M5</accession>
<feature type="coiled-coil region" evidence="3">
    <location>
        <begin position="160"/>
        <end position="194"/>
    </location>
</feature>
<dbReference type="InterPro" id="IPR029787">
    <property type="entry name" value="Nucleotide_cyclase"/>
</dbReference>
<reference evidence="6" key="1">
    <citation type="submission" date="2017-02" db="EMBL/GenBank/DDBJ databases">
        <authorList>
            <person name="Varghese N."/>
            <person name="Submissions S."/>
        </authorList>
    </citation>
    <scope>NUCLEOTIDE SEQUENCE [LARGE SCALE GENOMIC DNA]</scope>
    <source>
        <strain evidence="6">UM2</strain>
    </source>
</reference>
<dbReference type="CDD" id="cd01949">
    <property type="entry name" value="GGDEF"/>
    <property type="match status" value="1"/>
</dbReference>
<evidence type="ECO:0000259" key="4">
    <source>
        <dbReference type="PROSITE" id="PS50887"/>
    </source>
</evidence>
<dbReference type="GO" id="GO:1902201">
    <property type="term" value="P:negative regulation of bacterial-type flagellum-dependent cell motility"/>
    <property type="evidence" value="ECO:0007669"/>
    <property type="project" value="TreeGrafter"/>
</dbReference>
<dbReference type="FunFam" id="3.30.70.270:FF:000001">
    <property type="entry name" value="Diguanylate cyclase domain protein"/>
    <property type="match status" value="1"/>
</dbReference>
<dbReference type="Proteomes" id="UP000189818">
    <property type="component" value="Unassembled WGS sequence"/>
</dbReference>
<keyword evidence="3" id="KW-0175">Coiled coil</keyword>
<comment type="catalytic activity">
    <reaction evidence="2">
        <text>2 GTP = 3',3'-c-di-GMP + 2 diphosphate</text>
        <dbReference type="Rhea" id="RHEA:24898"/>
        <dbReference type="ChEBI" id="CHEBI:33019"/>
        <dbReference type="ChEBI" id="CHEBI:37565"/>
        <dbReference type="ChEBI" id="CHEBI:58805"/>
        <dbReference type="EC" id="2.7.7.65"/>
    </reaction>
</comment>
<evidence type="ECO:0000256" key="3">
    <source>
        <dbReference type="SAM" id="Coils"/>
    </source>
</evidence>
<evidence type="ECO:0000313" key="5">
    <source>
        <dbReference type="EMBL" id="SKB78819.1"/>
    </source>
</evidence>
<dbReference type="AlphaFoldDB" id="A0A1T5E4M5"/>
<evidence type="ECO:0000256" key="1">
    <source>
        <dbReference type="ARBA" id="ARBA00012528"/>
    </source>
</evidence>
<dbReference type="GO" id="GO:0043709">
    <property type="term" value="P:cell adhesion involved in single-species biofilm formation"/>
    <property type="evidence" value="ECO:0007669"/>
    <property type="project" value="TreeGrafter"/>
</dbReference>
<dbReference type="PANTHER" id="PTHR45138">
    <property type="entry name" value="REGULATORY COMPONENTS OF SENSORY TRANSDUCTION SYSTEM"/>
    <property type="match status" value="1"/>
</dbReference>
<dbReference type="InterPro" id="IPR043128">
    <property type="entry name" value="Rev_trsase/Diguanyl_cyclase"/>
</dbReference>
<dbReference type="SUPFAM" id="SSF55073">
    <property type="entry name" value="Nucleotide cyclase"/>
    <property type="match status" value="1"/>
</dbReference>
<dbReference type="PANTHER" id="PTHR45138:SF9">
    <property type="entry name" value="DIGUANYLATE CYCLASE DGCM-RELATED"/>
    <property type="match status" value="1"/>
</dbReference>
<evidence type="ECO:0000313" key="6">
    <source>
        <dbReference type="Proteomes" id="UP000189818"/>
    </source>
</evidence>
<dbReference type="RefSeq" id="WP_236036254.1">
    <property type="nucleotide sequence ID" value="NZ_JBHLWD010000079.1"/>
</dbReference>
<dbReference type="InterPro" id="IPR000160">
    <property type="entry name" value="GGDEF_dom"/>
</dbReference>
<dbReference type="Gene3D" id="3.30.70.270">
    <property type="match status" value="1"/>
</dbReference>
<name>A0A1T5E4M5_9SPHN</name>
<proteinExistence type="predicted"/>
<gene>
    <name evidence="5" type="ORF">SAMN06295920_106170</name>
</gene>
<organism evidence="5 6">
    <name type="scientific">Rhizorhabdus histidinilytica</name>
    <dbReference type="NCBI Taxonomy" id="439228"/>
    <lineage>
        <taxon>Bacteria</taxon>
        <taxon>Pseudomonadati</taxon>
        <taxon>Pseudomonadota</taxon>
        <taxon>Alphaproteobacteria</taxon>
        <taxon>Sphingomonadales</taxon>
        <taxon>Sphingomonadaceae</taxon>
        <taxon>Rhizorhabdus</taxon>
    </lineage>
</organism>